<evidence type="ECO:0000313" key="2">
    <source>
        <dbReference type="EMBL" id="RYO79049.1"/>
    </source>
</evidence>
<dbReference type="InterPro" id="IPR012338">
    <property type="entry name" value="Beta-lactam/transpept-like"/>
</dbReference>
<keyword evidence="3" id="KW-1185">Reference proteome</keyword>
<gene>
    <name evidence="2" type="ORF">DL762_008369</name>
</gene>
<feature type="domain" description="Beta-lactamase-related" evidence="1">
    <location>
        <begin position="68"/>
        <end position="291"/>
    </location>
</feature>
<accession>A0ABY0GWD9</accession>
<proteinExistence type="predicted"/>
<evidence type="ECO:0000313" key="3">
    <source>
        <dbReference type="Proteomes" id="UP000294003"/>
    </source>
</evidence>
<dbReference type="Gene3D" id="3.40.710.10">
    <property type="entry name" value="DD-peptidase/beta-lactamase superfamily"/>
    <property type="match status" value="1"/>
</dbReference>
<protein>
    <recommendedName>
        <fullName evidence="1">Beta-lactamase-related domain-containing protein</fullName>
    </recommendedName>
</protein>
<evidence type="ECO:0000259" key="1">
    <source>
        <dbReference type="Pfam" id="PF00144"/>
    </source>
</evidence>
<dbReference type="InterPro" id="IPR001466">
    <property type="entry name" value="Beta-lactam-related"/>
</dbReference>
<dbReference type="InterPro" id="IPR051478">
    <property type="entry name" value="Beta-lactamase-like_AB/R"/>
</dbReference>
<dbReference type="SUPFAM" id="SSF56601">
    <property type="entry name" value="beta-lactamase/transpeptidase-like"/>
    <property type="match status" value="1"/>
</dbReference>
<sequence length="295" mass="32090">MHTRWSQSVLVSGPRTAPVFGPAYPEVTNPGASAVFSAAKTAIDDEITKALASGQLANETYFAVQAFSRHSDKTLYERYYGPSIGPETLYRIGSVSKVVSVYTTLAELGDRHWNDPLTKHIPKLARLKVRNPVYDVDWSEVTLGALASHMGGISRDYALGDLSSYIPQGAPGLPALNESEQAFARITRGFPISPSYYTPAYSNMAFQLLGYAVEKITGEAFPALVEKKMLKPLELSRTFLTNPKNDSNTLVVEGWDWDLGDEAPGGGYFSTATDLTTLGRSILSSTLLRPATTRA</sequence>
<name>A0ABY0GWD9_9PEZI</name>
<dbReference type="PANTHER" id="PTHR22935">
    <property type="entry name" value="PENICILLIN-BINDING PROTEIN"/>
    <property type="match status" value="1"/>
</dbReference>
<dbReference type="Proteomes" id="UP000294003">
    <property type="component" value="Unassembled WGS sequence"/>
</dbReference>
<organism evidence="2 3">
    <name type="scientific">Monosporascus cannonballus</name>
    <dbReference type="NCBI Taxonomy" id="155416"/>
    <lineage>
        <taxon>Eukaryota</taxon>
        <taxon>Fungi</taxon>
        <taxon>Dikarya</taxon>
        <taxon>Ascomycota</taxon>
        <taxon>Pezizomycotina</taxon>
        <taxon>Sordariomycetes</taxon>
        <taxon>Xylariomycetidae</taxon>
        <taxon>Xylariales</taxon>
        <taxon>Xylariales incertae sedis</taxon>
        <taxon>Monosporascus</taxon>
    </lineage>
</organism>
<reference evidence="2 3" key="1">
    <citation type="submission" date="2018-06" db="EMBL/GenBank/DDBJ databases">
        <title>Complete Genomes of Monosporascus.</title>
        <authorList>
            <person name="Robinson A.J."/>
            <person name="Natvig D.O."/>
        </authorList>
    </citation>
    <scope>NUCLEOTIDE SEQUENCE [LARGE SCALE GENOMIC DNA]</scope>
    <source>
        <strain evidence="2 3">CBS 609.92</strain>
    </source>
</reference>
<dbReference type="Pfam" id="PF00144">
    <property type="entry name" value="Beta-lactamase"/>
    <property type="match status" value="1"/>
</dbReference>
<dbReference type="PANTHER" id="PTHR22935:SF97">
    <property type="entry name" value="BETA-LACTAMASE-RELATED DOMAIN-CONTAINING PROTEIN"/>
    <property type="match status" value="1"/>
</dbReference>
<dbReference type="EMBL" id="QJNS01000349">
    <property type="protein sequence ID" value="RYO79049.1"/>
    <property type="molecule type" value="Genomic_DNA"/>
</dbReference>
<comment type="caution">
    <text evidence="2">The sequence shown here is derived from an EMBL/GenBank/DDBJ whole genome shotgun (WGS) entry which is preliminary data.</text>
</comment>